<sequence>MTENAQKAAQDAIQNAEATIARIREFNEKLIDTAKASGNVALDSYEKALKSMLDFQKQMANASQVEWLNTLASTQVQFVQDLSDAYTKAARELLK</sequence>
<dbReference type="Proteomes" id="UP001442841">
    <property type="component" value="Chromosome"/>
</dbReference>
<accession>A0ABZ3FNP9</accession>
<evidence type="ECO:0000313" key="2">
    <source>
        <dbReference type="Proteomes" id="UP001442841"/>
    </source>
</evidence>
<proteinExistence type="predicted"/>
<name>A0ABZ3FNP9_9ACTN</name>
<dbReference type="EMBL" id="CP154795">
    <property type="protein sequence ID" value="XAN07658.1"/>
    <property type="molecule type" value="Genomic_DNA"/>
</dbReference>
<reference evidence="1 2" key="1">
    <citation type="submission" date="2024-04" db="EMBL/GenBank/DDBJ databases">
        <title>Isolation of an actinomycete strain from pig manure.</title>
        <authorList>
            <person name="Gong T."/>
            <person name="Yu Z."/>
            <person name="An M."/>
            <person name="Wei C."/>
            <person name="Yang W."/>
            <person name="Liu L."/>
        </authorList>
    </citation>
    <scope>NUCLEOTIDE SEQUENCE [LARGE SCALE GENOMIC DNA]</scope>
    <source>
        <strain evidence="1 2">ZF39</strain>
    </source>
</reference>
<evidence type="ECO:0000313" key="1">
    <source>
        <dbReference type="EMBL" id="XAN07658.1"/>
    </source>
</evidence>
<gene>
    <name evidence="1" type="ORF">AADG42_10230</name>
</gene>
<dbReference type="RefSeq" id="WP_425309112.1">
    <property type="nucleotide sequence ID" value="NZ_CP154795.1"/>
</dbReference>
<keyword evidence="2" id="KW-1185">Reference proteome</keyword>
<protein>
    <recommendedName>
        <fullName evidence="3">Phasin domain-containing protein</fullName>
    </recommendedName>
</protein>
<organism evidence="1 2">
    <name type="scientific">Ammonicoccus fulvus</name>
    <dbReference type="NCBI Taxonomy" id="3138240"/>
    <lineage>
        <taxon>Bacteria</taxon>
        <taxon>Bacillati</taxon>
        <taxon>Actinomycetota</taxon>
        <taxon>Actinomycetes</taxon>
        <taxon>Propionibacteriales</taxon>
        <taxon>Propionibacteriaceae</taxon>
        <taxon>Ammonicoccus</taxon>
    </lineage>
</organism>
<evidence type="ECO:0008006" key="3">
    <source>
        <dbReference type="Google" id="ProtNLM"/>
    </source>
</evidence>